<proteinExistence type="predicted"/>
<evidence type="ECO:0000313" key="1">
    <source>
        <dbReference type="EMBL" id="CAJ1393352.1"/>
    </source>
</evidence>
<sequence>MRRLPRPGLRWGAGLPGVLSLGQHEIHRGCACANTCPGYKAYGCAGASNCEMDARGGLLTLTEEEWCSRGIPGERRFANVEEVMATARAQLKQTLTSMVWPLGW</sequence>
<accession>A0AA36N3S6</accession>
<reference evidence="1" key="1">
    <citation type="submission" date="2023-08" db="EMBL/GenBank/DDBJ databases">
        <authorList>
            <person name="Chen Y."/>
            <person name="Shah S."/>
            <person name="Dougan E. K."/>
            <person name="Thang M."/>
            <person name="Chan C."/>
        </authorList>
    </citation>
    <scope>NUCLEOTIDE SEQUENCE</scope>
</reference>
<dbReference type="AlphaFoldDB" id="A0AA36N3S6"/>
<organism evidence="1 2">
    <name type="scientific">Effrenium voratum</name>
    <dbReference type="NCBI Taxonomy" id="2562239"/>
    <lineage>
        <taxon>Eukaryota</taxon>
        <taxon>Sar</taxon>
        <taxon>Alveolata</taxon>
        <taxon>Dinophyceae</taxon>
        <taxon>Suessiales</taxon>
        <taxon>Symbiodiniaceae</taxon>
        <taxon>Effrenium</taxon>
    </lineage>
</organism>
<keyword evidence="2" id="KW-1185">Reference proteome</keyword>
<protein>
    <submittedName>
        <fullName evidence="1">Uncharacterized protein</fullName>
    </submittedName>
</protein>
<name>A0AA36N3S6_9DINO</name>
<comment type="caution">
    <text evidence="1">The sequence shown here is derived from an EMBL/GenBank/DDBJ whole genome shotgun (WGS) entry which is preliminary data.</text>
</comment>
<gene>
    <name evidence="1" type="ORF">EVOR1521_LOCUS18241</name>
</gene>
<evidence type="ECO:0000313" key="2">
    <source>
        <dbReference type="Proteomes" id="UP001178507"/>
    </source>
</evidence>
<dbReference type="EMBL" id="CAUJNA010002546">
    <property type="protein sequence ID" value="CAJ1393352.1"/>
    <property type="molecule type" value="Genomic_DNA"/>
</dbReference>
<dbReference type="Proteomes" id="UP001178507">
    <property type="component" value="Unassembled WGS sequence"/>
</dbReference>